<proteinExistence type="predicted"/>
<dbReference type="Gene3D" id="1.25.40.20">
    <property type="entry name" value="Ankyrin repeat-containing domain"/>
    <property type="match status" value="2"/>
</dbReference>
<dbReference type="Pfam" id="PF18738">
    <property type="entry name" value="HEPN_DZIP3"/>
    <property type="match status" value="1"/>
</dbReference>
<keyword evidence="2 3" id="KW-0040">ANK repeat</keyword>
<dbReference type="InterPro" id="IPR027417">
    <property type="entry name" value="P-loop_NTPase"/>
</dbReference>
<keyword evidence="7" id="KW-1185">Reference proteome</keyword>
<feature type="domain" description="Novel STAND NTPase 3" evidence="5">
    <location>
        <begin position="249"/>
        <end position="403"/>
    </location>
</feature>
<comment type="caution">
    <text evidence="6">The sequence shown here is derived from an EMBL/GenBank/DDBJ whole genome shotgun (WGS) entry which is preliminary data.</text>
</comment>
<evidence type="ECO:0008006" key="8">
    <source>
        <dbReference type="Google" id="ProtNLM"/>
    </source>
</evidence>
<evidence type="ECO:0000259" key="5">
    <source>
        <dbReference type="Pfam" id="PF20720"/>
    </source>
</evidence>
<evidence type="ECO:0000256" key="1">
    <source>
        <dbReference type="ARBA" id="ARBA00022737"/>
    </source>
</evidence>
<dbReference type="PANTHER" id="PTHR24198">
    <property type="entry name" value="ANKYRIN REPEAT AND PROTEIN KINASE DOMAIN-CONTAINING PROTEIN"/>
    <property type="match status" value="1"/>
</dbReference>
<evidence type="ECO:0000313" key="6">
    <source>
        <dbReference type="EMBL" id="VDI76555.1"/>
    </source>
</evidence>
<dbReference type="InterPro" id="IPR036770">
    <property type="entry name" value="Ankyrin_rpt-contain_sf"/>
</dbReference>
<evidence type="ECO:0000313" key="7">
    <source>
        <dbReference type="Proteomes" id="UP000596742"/>
    </source>
</evidence>
<feature type="repeat" description="ANK" evidence="3">
    <location>
        <begin position="767"/>
        <end position="799"/>
    </location>
</feature>
<dbReference type="InterPro" id="IPR049050">
    <property type="entry name" value="nSTAND3"/>
</dbReference>
<evidence type="ECO:0000256" key="2">
    <source>
        <dbReference type="ARBA" id="ARBA00023043"/>
    </source>
</evidence>
<organism evidence="6 7">
    <name type="scientific">Mytilus galloprovincialis</name>
    <name type="common">Mediterranean mussel</name>
    <dbReference type="NCBI Taxonomy" id="29158"/>
    <lineage>
        <taxon>Eukaryota</taxon>
        <taxon>Metazoa</taxon>
        <taxon>Spiralia</taxon>
        <taxon>Lophotrochozoa</taxon>
        <taxon>Mollusca</taxon>
        <taxon>Bivalvia</taxon>
        <taxon>Autobranchia</taxon>
        <taxon>Pteriomorphia</taxon>
        <taxon>Mytilida</taxon>
        <taxon>Mytiloidea</taxon>
        <taxon>Mytilidae</taxon>
        <taxon>Mytilinae</taxon>
        <taxon>Mytilus</taxon>
    </lineage>
</organism>
<dbReference type="InterPro" id="IPR041249">
    <property type="entry name" value="HEPN_DZIP3"/>
</dbReference>
<reference evidence="6" key="1">
    <citation type="submission" date="2018-11" db="EMBL/GenBank/DDBJ databases">
        <authorList>
            <person name="Alioto T."/>
            <person name="Alioto T."/>
        </authorList>
    </citation>
    <scope>NUCLEOTIDE SEQUENCE</scope>
</reference>
<gene>
    <name evidence="6" type="ORF">MGAL_10B074647</name>
</gene>
<evidence type="ECO:0000259" key="4">
    <source>
        <dbReference type="Pfam" id="PF18738"/>
    </source>
</evidence>
<dbReference type="Proteomes" id="UP000596742">
    <property type="component" value="Unassembled WGS sequence"/>
</dbReference>
<feature type="domain" description="DZIP3-like HEPN" evidence="4">
    <location>
        <begin position="74"/>
        <end position="193"/>
    </location>
</feature>
<dbReference type="EMBL" id="UYJE01009766">
    <property type="protein sequence ID" value="VDI76555.1"/>
    <property type="molecule type" value="Genomic_DNA"/>
</dbReference>
<dbReference type="Pfam" id="PF12796">
    <property type="entry name" value="Ank_2"/>
    <property type="match status" value="2"/>
</dbReference>
<sequence length="1066" mass="123154">MASISQLSEEERNFTRFFLLNFKVSPVIARRFFDGIFPPAYLDQTINRNMPAIISLNKSKRINAVQLDLLRGVPGTVWPSYFPPIPVGTNATSSNDFDLTMMICLLRNLGGLITPSNGWDQLPHPNDTLPGASMATLKWYRNQMAHATVTSMDNNAFTDEWTRVERALTSLNKGQIPHEITEILHYDLDGEKAKTLAIAEQKQLTKEYEKEKEQIESDFSYYREGNLPKNFADANENFVKTWITDDEIFYETKGTKLVYDKVKDNNCILVTSNSGLGKTATIRHIALKLKLERYEIVVVESPDDIIKYKTNKKQVFLIDDVLGKYDLSPTLMEEWERKNEKLKSCLKTEFGSTKILCTLRLQIALNKRFKNASTILNKVVINLERESNILSKEEKQKILMKHLGRSNFENEIKTEEIKKMCENKYAFPLLCKLVSNSKERFKQRVAFFRQPLSLFSEELDKMSIENNKLYCILVICMLYNGSLSSIIFDIYSKKCDKKINRIMQTCRLESNVSKKELEDSACSAVGSYFIRDRNNFRFIHDALEETVGCHFYTFDPAVMLSECDISFITDRIRVRSNENSPEIVGENIVIIKEDELNENHLEPLYNRLSDELSNGRFSTLLMSDLFKNRNFVRLFGTTFDNKHCTLKSKYTLLMKNSSEISRSVYKKTLDILSNDNKDNRDAISRVIRAIYGRRTLMYWIIAYSCHEFFQYIWNKMTKIERKWVLGRDYFNQHLVKSFFPLAVLGGSFDIVNELICSGADVNCFSEFGETPLYIAVKSGCCKMMRLLMENGAHVNLRRWFTMNIPILAASNKLELTSLILEYDLNQTELHKAVRRDDLESLRSKLRSEDIDWKTKSGWTVLHYAVLLNNLQAVEVLFHEELVQNHYSYFDFKQVHRVKVSTADNNGLTAVHLAVINNNIDILSILLRNKAEVKIRDGFDRTPLHYTTSGIATRMLVTHSTRKQCLENTRLLEKGREYNKTSMSAFRTTCFNITLHTALRNMCRDFVNMPDKEGNTALHSVIKSNILKEESHSCIDTLFENGANPFLVNNDVISSYGLIQSSFDTIW</sequence>
<dbReference type="AlphaFoldDB" id="A0A8B6HAH3"/>
<evidence type="ECO:0000256" key="3">
    <source>
        <dbReference type="PROSITE-ProRule" id="PRU00023"/>
    </source>
</evidence>
<dbReference type="InterPro" id="IPR002110">
    <property type="entry name" value="Ankyrin_rpt"/>
</dbReference>
<dbReference type="OrthoDB" id="6163133at2759"/>
<protein>
    <recommendedName>
        <fullName evidence="8">DZIP3-like HEPN domain-containing protein</fullName>
    </recommendedName>
</protein>
<dbReference type="SUPFAM" id="SSF52540">
    <property type="entry name" value="P-loop containing nucleoside triphosphate hydrolases"/>
    <property type="match status" value="1"/>
</dbReference>
<keyword evidence="1" id="KW-0677">Repeat</keyword>
<name>A0A8B6HAH3_MYTGA</name>
<dbReference type="SUPFAM" id="SSF48403">
    <property type="entry name" value="Ankyrin repeat"/>
    <property type="match status" value="1"/>
</dbReference>
<dbReference type="Pfam" id="PF00023">
    <property type="entry name" value="Ank"/>
    <property type="match status" value="1"/>
</dbReference>
<dbReference type="PROSITE" id="PS50297">
    <property type="entry name" value="ANK_REP_REGION"/>
    <property type="match status" value="2"/>
</dbReference>
<feature type="repeat" description="ANK" evidence="3">
    <location>
        <begin position="905"/>
        <end position="937"/>
    </location>
</feature>
<dbReference type="PANTHER" id="PTHR24198:SF165">
    <property type="entry name" value="ANKYRIN REPEAT-CONTAINING PROTEIN-RELATED"/>
    <property type="match status" value="1"/>
</dbReference>
<dbReference type="Pfam" id="PF20720">
    <property type="entry name" value="nSTAND3"/>
    <property type="match status" value="1"/>
</dbReference>
<dbReference type="PROSITE" id="PS50088">
    <property type="entry name" value="ANK_REPEAT"/>
    <property type="match status" value="2"/>
</dbReference>
<dbReference type="SMART" id="SM00248">
    <property type="entry name" value="ANK"/>
    <property type="match status" value="5"/>
</dbReference>
<accession>A0A8B6HAH3</accession>